<dbReference type="Proteomes" id="UP000828390">
    <property type="component" value="Unassembled WGS sequence"/>
</dbReference>
<evidence type="ECO:0000313" key="2">
    <source>
        <dbReference type="Proteomes" id="UP000828390"/>
    </source>
</evidence>
<keyword evidence="2" id="KW-1185">Reference proteome</keyword>
<dbReference type="EMBL" id="JAIWYP010000004">
    <property type="protein sequence ID" value="KAH3836741.1"/>
    <property type="molecule type" value="Genomic_DNA"/>
</dbReference>
<dbReference type="AlphaFoldDB" id="A0A9D4KCJ3"/>
<reference evidence="1" key="2">
    <citation type="submission" date="2020-11" db="EMBL/GenBank/DDBJ databases">
        <authorList>
            <person name="McCartney M.A."/>
            <person name="Auch B."/>
            <person name="Kono T."/>
            <person name="Mallez S."/>
            <person name="Becker A."/>
            <person name="Gohl D.M."/>
            <person name="Silverstein K.A.T."/>
            <person name="Koren S."/>
            <person name="Bechman K.B."/>
            <person name="Herman A."/>
            <person name="Abrahante J.E."/>
            <person name="Garbe J."/>
        </authorList>
    </citation>
    <scope>NUCLEOTIDE SEQUENCE</scope>
    <source>
        <strain evidence="1">Duluth1</strain>
        <tissue evidence="1">Whole animal</tissue>
    </source>
</reference>
<comment type="caution">
    <text evidence="1">The sequence shown here is derived from an EMBL/GenBank/DDBJ whole genome shotgun (WGS) entry which is preliminary data.</text>
</comment>
<sequence>MWLRFLRPWDRRLRYRLHLWCSVPLRRWLHMTVVTVLNHSLQGQVAVVSYRLDIMLPSNVEGLVLSRLRCRNEKEHMQMRMLKIL</sequence>
<accession>A0A9D4KCJ3</accession>
<evidence type="ECO:0000313" key="1">
    <source>
        <dbReference type="EMBL" id="KAH3836741.1"/>
    </source>
</evidence>
<proteinExistence type="predicted"/>
<organism evidence="1 2">
    <name type="scientific">Dreissena polymorpha</name>
    <name type="common">Zebra mussel</name>
    <name type="synonym">Mytilus polymorpha</name>
    <dbReference type="NCBI Taxonomy" id="45954"/>
    <lineage>
        <taxon>Eukaryota</taxon>
        <taxon>Metazoa</taxon>
        <taxon>Spiralia</taxon>
        <taxon>Lophotrochozoa</taxon>
        <taxon>Mollusca</taxon>
        <taxon>Bivalvia</taxon>
        <taxon>Autobranchia</taxon>
        <taxon>Heteroconchia</taxon>
        <taxon>Euheterodonta</taxon>
        <taxon>Imparidentia</taxon>
        <taxon>Neoheterodontei</taxon>
        <taxon>Myida</taxon>
        <taxon>Dreissenoidea</taxon>
        <taxon>Dreissenidae</taxon>
        <taxon>Dreissena</taxon>
    </lineage>
</organism>
<gene>
    <name evidence="1" type="ORF">DPMN_110116</name>
</gene>
<reference evidence="1" key="1">
    <citation type="journal article" date="2019" name="bioRxiv">
        <title>The Genome of the Zebra Mussel, Dreissena polymorpha: A Resource for Invasive Species Research.</title>
        <authorList>
            <person name="McCartney M.A."/>
            <person name="Auch B."/>
            <person name="Kono T."/>
            <person name="Mallez S."/>
            <person name="Zhang Y."/>
            <person name="Obille A."/>
            <person name="Becker A."/>
            <person name="Abrahante J.E."/>
            <person name="Garbe J."/>
            <person name="Badalamenti J.P."/>
            <person name="Herman A."/>
            <person name="Mangelson H."/>
            <person name="Liachko I."/>
            <person name="Sullivan S."/>
            <person name="Sone E.D."/>
            <person name="Koren S."/>
            <person name="Silverstein K.A.T."/>
            <person name="Beckman K.B."/>
            <person name="Gohl D.M."/>
        </authorList>
    </citation>
    <scope>NUCLEOTIDE SEQUENCE</scope>
    <source>
        <strain evidence="1">Duluth1</strain>
        <tissue evidence="1">Whole animal</tissue>
    </source>
</reference>
<protein>
    <submittedName>
        <fullName evidence="1">Uncharacterized protein</fullName>
    </submittedName>
</protein>
<name>A0A9D4KCJ3_DREPO</name>